<evidence type="ECO:0000256" key="2">
    <source>
        <dbReference type="ARBA" id="ARBA00022692"/>
    </source>
</evidence>
<comment type="subcellular location">
    <subcellularLocation>
        <location evidence="1">Membrane</location>
        <topology evidence="1">Multi-pass membrane protein</topology>
    </subcellularLocation>
</comment>
<dbReference type="EMBL" id="AP017378">
    <property type="protein sequence ID" value="BBD09254.1"/>
    <property type="molecule type" value="Genomic_DNA"/>
</dbReference>
<feature type="transmembrane region" description="Helical" evidence="5">
    <location>
        <begin position="236"/>
        <end position="253"/>
    </location>
</feature>
<feature type="transmembrane region" description="Helical" evidence="5">
    <location>
        <begin position="165"/>
        <end position="185"/>
    </location>
</feature>
<keyword evidence="3 5" id="KW-1133">Transmembrane helix</keyword>
<sequence>MISGQNTSRENPAVYIMGALLIAATVALLPTRWYYLAPAPALALMVVFMMWRRPMWGFALMIFFVPFDQYRSLSEQFRWFTISKLVGVLLVLLILSRWLILHKTPALRSRMWPCLGLFMASAVVASFYTDNLPTALNELRQMATAVVFFALTLCLVQYKSLFSEVPLAVVLGISGSALLSLYGYATANPLFAMQVGGEGMTRAVGGSNDPNLFSVSLLFSLPILTHYFFEARLTRWRVASALLTVINIMALVITFSRGGALNFLLLSVLLCMEHYKRLSPRKAGLLLTAVLATGLMVLAFIPSSYWERQRSVVQTSDDSISRRIDYIKVGWNQFLESPLIGHGPGVFKELWAETVYSGDIEKGLSRGYLRPAHNTYLEMLVGMGLLGLGFYLCVILAALHNFQKAQRGLQEAGREREASMVGAYKIAFMVVLFYFLILSAQTHKFFWVSLAFSQILLAGSLVAQKDAA</sequence>
<evidence type="ECO:0000256" key="3">
    <source>
        <dbReference type="ARBA" id="ARBA00022989"/>
    </source>
</evidence>
<keyword evidence="8" id="KW-1185">Reference proteome</keyword>
<dbReference type="Pfam" id="PF04932">
    <property type="entry name" value="Wzy_C"/>
    <property type="match status" value="1"/>
</dbReference>
<feature type="transmembrane region" description="Helical" evidence="5">
    <location>
        <begin position="420"/>
        <end position="439"/>
    </location>
</feature>
<dbReference type="Proteomes" id="UP000269883">
    <property type="component" value="Chromosome"/>
</dbReference>
<proteinExistence type="predicted"/>
<accession>A0A2Z6B197</accession>
<evidence type="ECO:0000259" key="6">
    <source>
        <dbReference type="Pfam" id="PF04932"/>
    </source>
</evidence>
<feature type="transmembrane region" description="Helical" evidence="5">
    <location>
        <begin position="212"/>
        <end position="229"/>
    </location>
</feature>
<dbReference type="KEGG" id="dfl:DFE_2528"/>
<name>A0A2Z6B197_9BACT</name>
<keyword evidence="4 5" id="KW-0472">Membrane</keyword>
<evidence type="ECO:0000256" key="5">
    <source>
        <dbReference type="SAM" id="Phobius"/>
    </source>
</evidence>
<keyword evidence="2 5" id="KW-0812">Transmembrane</keyword>
<feature type="transmembrane region" description="Helical" evidence="5">
    <location>
        <begin position="141"/>
        <end position="158"/>
    </location>
</feature>
<dbReference type="GO" id="GO:0016020">
    <property type="term" value="C:membrane"/>
    <property type="evidence" value="ECO:0007669"/>
    <property type="project" value="UniProtKB-SubCell"/>
</dbReference>
<evidence type="ECO:0000256" key="4">
    <source>
        <dbReference type="ARBA" id="ARBA00023136"/>
    </source>
</evidence>
<feature type="transmembrane region" description="Helical" evidence="5">
    <location>
        <begin position="112"/>
        <end position="129"/>
    </location>
</feature>
<feature type="transmembrane region" description="Helical" evidence="5">
    <location>
        <begin position="41"/>
        <end position="65"/>
    </location>
</feature>
<dbReference type="RefSeq" id="WP_126380066.1">
    <property type="nucleotide sequence ID" value="NZ_AP017378.1"/>
</dbReference>
<gene>
    <name evidence="7" type="ORF">DFE_2528</name>
</gene>
<dbReference type="AlphaFoldDB" id="A0A2Z6B197"/>
<dbReference type="InterPro" id="IPR051533">
    <property type="entry name" value="WaaL-like"/>
</dbReference>
<feature type="transmembrane region" description="Helical" evidence="5">
    <location>
        <begin position="283"/>
        <end position="301"/>
    </location>
</feature>
<feature type="domain" description="O-antigen ligase-related" evidence="6">
    <location>
        <begin position="243"/>
        <end position="392"/>
    </location>
</feature>
<evidence type="ECO:0000313" key="7">
    <source>
        <dbReference type="EMBL" id="BBD09254.1"/>
    </source>
</evidence>
<dbReference type="InterPro" id="IPR007016">
    <property type="entry name" value="O-antigen_ligase-rel_domated"/>
</dbReference>
<feature type="transmembrane region" description="Helical" evidence="5">
    <location>
        <begin position="379"/>
        <end position="399"/>
    </location>
</feature>
<dbReference type="PANTHER" id="PTHR37422:SF13">
    <property type="entry name" value="LIPOPOLYSACCHARIDE BIOSYNTHESIS PROTEIN PA4999-RELATED"/>
    <property type="match status" value="1"/>
</dbReference>
<feature type="transmembrane region" description="Helical" evidence="5">
    <location>
        <begin position="445"/>
        <end position="463"/>
    </location>
</feature>
<organism evidence="7 8">
    <name type="scientific">Desulfovibrio ferrophilus</name>
    <dbReference type="NCBI Taxonomy" id="241368"/>
    <lineage>
        <taxon>Bacteria</taxon>
        <taxon>Pseudomonadati</taxon>
        <taxon>Thermodesulfobacteriota</taxon>
        <taxon>Desulfovibrionia</taxon>
        <taxon>Desulfovibrionales</taxon>
        <taxon>Desulfovibrionaceae</taxon>
        <taxon>Desulfovibrio</taxon>
    </lineage>
</organism>
<dbReference type="PANTHER" id="PTHR37422">
    <property type="entry name" value="TEICHURONIC ACID BIOSYNTHESIS PROTEIN TUAE"/>
    <property type="match status" value="1"/>
</dbReference>
<feature type="transmembrane region" description="Helical" evidence="5">
    <location>
        <begin position="12"/>
        <end position="29"/>
    </location>
</feature>
<reference evidence="7 8" key="1">
    <citation type="journal article" date="2018" name="Sci. Adv.">
        <title>Multi-heme cytochromes provide a pathway for survival in energy-limited environments.</title>
        <authorList>
            <person name="Deng X."/>
            <person name="Dohmae N."/>
            <person name="Nealson K.H."/>
            <person name="Hashimoto K."/>
            <person name="Okamoto A."/>
        </authorList>
    </citation>
    <scope>NUCLEOTIDE SEQUENCE [LARGE SCALE GENOMIC DNA]</scope>
    <source>
        <strain evidence="7 8">IS5</strain>
    </source>
</reference>
<evidence type="ECO:0000313" key="8">
    <source>
        <dbReference type="Proteomes" id="UP000269883"/>
    </source>
</evidence>
<protein>
    <submittedName>
        <fullName evidence="7">Putative O-antigen polymerase</fullName>
    </submittedName>
</protein>
<dbReference type="OrthoDB" id="5457787at2"/>
<evidence type="ECO:0000256" key="1">
    <source>
        <dbReference type="ARBA" id="ARBA00004141"/>
    </source>
</evidence>
<feature type="transmembrane region" description="Helical" evidence="5">
    <location>
        <begin position="77"/>
        <end position="100"/>
    </location>
</feature>